<reference evidence="10" key="1">
    <citation type="submission" date="2016-10" db="EMBL/GenBank/DDBJ databases">
        <authorList>
            <person name="Varghese N."/>
            <person name="Submissions S."/>
        </authorList>
    </citation>
    <scope>NUCLEOTIDE SEQUENCE [LARGE SCALE GENOMIC DNA]</scope>
    <source>
        <strain evidence="10">CGMCC 4.3504</strain>
    </source>
</reference>
<feature type="domain" description="ABC transmembrane type-1" evidence="8">
    <location>
        <begin position="60"/>
        <end position="244"/>
    </location>
</feature>
<evidence type="ECO:0000256" key="5">
    <source>
        <dbReference type="ARBA" id="ARBA00022989"/>
    </source>
</evidence>
<dbReference type="EMBL" id="FMZK01000002">
    <property type="protein sequence ID" value="SDC46882.1"/>
    <property type="molecule type" value="Genomic_DNA"/>
</dbReference>
<proteinExistence type="inferred from homology"/>
<feature type="transmembrane region" description="Helical" evidence="7">
    <location>
        <begin position="169"/>
        <end position="196"/>
    </location>
</feature>
<dbReference type="InterPro" id="IPR035906">
    <property type="entry name" value="MetI-like_sf"/>
</dbReference>
<dbReference type="Pfam" id="PF00528">
    <property type="entry name" value="BPD_transp_1"/>
    <property type="match status" value="1"/>
</dbReference>
<keyword evidence="4 7" id="KW-0812">Transmembrane</keyword>
<organism evidence="9 10">
    <name type="scientific">Streptomyces prasinopilosus</name>
    <dbReference type="NCBI Taxonomy" id="67344"/>
    <lineage>
        <taxon>Bacteria</taxon>
        <taxon>Bacillati</taxon>
        <taxon>Actinomycetota</taxon>
        <taxon>Actinomycetes</taxon>
        <taxon>Kitasatosporales</taxon>
        <taxon>Streptomycetaceae</taxon>
        <taxon>Streptomyces</taxon>
    </lineage>
</organism>
<evidence type="ECO:0000259" key="8">
    <source>
        <dbReference type="PROSITE" id="PS50928"/>
    </source>
</evidence>
<dbReference type="GO" id="GO:0005886">
    <property type="term" value="C:plasma membrane"/>
    <property type="evidence" value="ECO:0007669"/>
    <property type="project" value="UniProtKB-SubCell"/>
</dbReference>
<feature type="transmembrane region" description="Helical" evidence="7">
    <location>
        <begin position="216"/>
        <end position="236"/>
    </location>
</feature>
<gene>
    <name evidence="9" type="ORF">SAMN05216505_102266</name>
</gene>
<dbReference type="PROSITE" id="PS50928">
    <property type="entry name" value="ABC_TM1"/>
    <property type="match status" value="1"/>
</dbReference>
<name>A0A1G6LUE2_9ACTN</name>
<dbReference type="Gene3D" id="1.10.3720.10">
    <property type="entry name" value="MetI-like"/>
    <property type="match status" value="1"/>
</dbReference>
<keyword evidence="10" id="KW-1185">Reference proteome</keyword>
<feature type="transmembrane region" description="Helical" evidence="7">
    <location>
        <begin position="64"/>
        <end position="86"/>
    </location>
</feature>
<evidence type="ECO:0000256" key="1">
    <source>
        <dbReference type="ARBA" id="ARBA00004651"/>
    </source>
</evidence>
<keyword evidence="2 7" id="KW-0813">Transport</keyword>
<feature type="transmembrane region" description="Helical" evidence="7">
    <location>
        <begin position="98"/>
        <end position="120"/>
    </location>
</feature>
<comment type="similarity">
    <text evidence="7">Belongs to the binding-protein-dependent transport system permease family.</text>
</comment>
<protein>
    <submittedName>
        <fullName evidence="9">ABC-type nitrate/sulfonate/bicarbonate transport system, permease component</fullName>
    </submittedName>
</protein>
<dbReference type="Proteomes" id="UP000182100">
    <property type="component" value="Unassembled WGS sequence"/>
</dbReference>
<evidence type="ECO:0000256" key="7">
    <source>
        <dbReference type="RuleBase" id="RU363032"/>
    </source>
</evidence>
<evidence type="ECO:0000256" key="4">
    <source>
        <dbReference type="ARBA" id="ARBA00022692"/>
    </source>
</evidence>
<evidence type="ECO:0000256" key="3">
    <source>
        <dbReference type="ARBA" id="ARBA00022475"/>
    </source>
</evidence>
<keyword evidence="3" id="KW-1003">Cell membrane</keyword>
<evidence type="ECO:0000256" key="2">
    <source>
        <dbReference type="ARBA" id="ARBA00022448"/>
    </source>
</evidence>
<dbReference type="AlphaFoldDB" id="A0A1G6LUE2"/>
<keyword evidence="5 7" id="KW-1133">Transmembrane helix</keyword>
<dbReference type="RefSeq" id="WP_055574252.1">
    <property type="nucleotide sequence ID" value="NZ_FMZK01000002.1"/>
</dbReference>
<accession>A0A1G6LUE2</accession>
<dbReference type="PANTHER" id="PTHR30151:SF0">
    <property type="entry name" value="ABC TRANSPORTER PERMEASE PROTEIN MJ0413-RELATED"/>
    <property type="match status" value="1"/>
</dbReference>
<evidence type="ECO:0000313" key="10">
    <source>
        <dbReference type="Proteomes" id="UP000182100"/>
    </source>
</evidence>
<dbReference type="PANTHER" id="PTHR30151">
    <property type="entry name" value="ALKANE SULFONATE ABC TRANSPORTER-RELATED, MEMBRANE SUBUNIT"/>
    <property type="match status" value="1"/>
</dbReference>
<evidence type="ECO:0000256" key="6">
    <source>
        <dbReference type="ARBA" id="ARBA00023136"/>
    </source>
</evidence>
<sequence>MSRALKAATLVAREIWLPVLLVAAWWWFSAGSTSLYWPALSEITDRFVDLWFFDHLLEDALPSVVRLATGFGVGFATAVVLGLLLGSVPALEDATRPLVEFMRALPSVALLPIMMLLLGTGDDMKVVTIAFVSTWPILLNTVEGVRSVDPVLHRVASGYRLGTWHRIRYVVVPAALPQVFAGARVALSMSVVAMVLTEMVGSPGGLGYFVLDSQRTFDIVAMWTGLIVLGLIGYAANKAFGLVEARVLAWHHGHTKQKEDQR</sequence>
<dbReference type="STRING" id="67344.SAMN05216505_102266"/>
<feature type="transmembrane region" description="Helical" evidence="7">
    <location>
        <begin position="126"/>
        <end position="148"/>
    </location>
</feature>
<keyword evidence="6 7" id="KW-0472">Membrane</keyword>
<dbReference type="SUPFAM" id="SSF161098">
    <property type="entry name" value="MetI-like"/>
    <property type="match status" value="1"/>
</dbReference>
<dbReference type="GO" id="GO:0055085">
    <property type="term" value="P:transmembrane transport"/>
    <property type="evidence" value="ECO:0007669"/>
    <property type="project" value="InterPro"/>
</dbReference>
<dbReference type="InterPro" id="IPR000515">
    <property type="entry name" value="MetI-like"/>
</dbReference>
<comment type="subcellular location">
    <subcellularLocation>
        <location evidence="1 7">Cell membrane</location>
        <topology evidence="1 7">Multi-pass membrane protein</topology>
    </subcellularLocation>
</comment>
<feature type="transmembrane region" description="Helical" evidence="7">
    <location>
        <begin position="7"/>
        <end position="28"/>
    </location>
</feature>
<evidence type="ECO:0000313" key="9">
    <source>
        <dbReference type="EMBL" id="SDC46882.1"/>
    </source>
</evidence>